<evidence type="ECO:0000256" key="7">
    <source>
        <dbReference type="ARBA" id="ARBA00022723"/>
    </source>
</evidence>
<keyword evidence="9" id="KW-0378">Hydrolase</keyword>
<evidence type="ECO:0000256" key="4">
    <source>
        <dbReference type="ARBA" id="ARBA00012784"/>
    </source>
</evidence>
<feature type="domain" description="Adenosine/AMP deaminase N-terminal" evidence="12">
    <location>
        <begin position="557"/>
        <end position="632"/>
    </location>
</feature>
<comment type="subcellular location">
    <subcellularLocation>
        <location evidence="2">Secreted</location>
    </subcellularLocation>
</comment>
<evidence type="ECO:0000256" key="5">
    <source>
        <dbReference type="ARBA" id="ARBA00018099"/>
    </source>
</evidence>
<dbReference type="GO" id="GO:0006154">
    <property type="term" value="P:adenosine catabolic process"/>
    <property type="evidence" value="ECO:0007669"/>
    <property type="project" value="InterPro"/>
</dbReference>
<comment type="caution">
    <text evidence="13">The sequence shown here is derived from an EMBL/GenBank/DDBJ whole genome shotgun (WGS) entry which is preliminary data.</text>
</comment>
<proteinExistence type="inferred from homology"/>
<dbReference type="NCBIfam" id="TIGR01431">
    <property type="entry name" value="adm_rel"/>
    <property type="match status" value="2"/>
</dbReference>
<evidence type="ECO:0000256" key="1">
    <source>
        <dbReference type="ARBA" id="ARBA00001947"/>
    </source>
</evidence>
<sequence>MLLLPENSDVIPMMLPSKIAFLISVAVLLVSSVNADYWEERRAFLEGEEQLFMGSSNQLSADEESANSILMNAKNSEFSVYYDNQLFPPARHFFLAKADIEKSKVFNILKKLPKGSLLHGHNTGMVSLGYLVGNITYRDHLYICVDLEQGNLDLSFLVGFEFAANQPNSSTECQWMLMDTFRQNFGREAVDQWLHRELSLITPNPAEKYPNGDVAWKYFDKIFSKVSGLFHYRPVFIDLYLQILKELLEDNIMYLEIRGGLPNLYDLEGNFYKDTDVLSLYIELTNDFKGKNPDFFGARYIYAAHRLIDNATFMEDLDKAREYSKLYPDFLAGFDLVGQEDKGRPLSDFANGLLTLPSDIKLFLHAGETDWEGLTDLNLVDAVLLNTTRIGHGYALTKHPLVMQRVKENGIGIEVNPISNQVLGLVDDLRNHPAATLIAENFPIVVCSDDPTYWDAIGLSYDFYETFMGLAGKDADLRFLKQLSMNSIIYSGMPESEKGKALDFWMLKWNQFIAQDDKKNPLAVIARVRSDVPLSEMLSSSVAFCFAAVFLTLIGVNADYWEERRTFLEGEEQLFMGASNQLNAEEESANSILMKAKKTDFSLYFGNQLFPPARHFFSAKSEIEKSQVFNILRELPKGSLLHGHDTGYSAECQWILMDNLRIKFGNDAVDEWLHGELSLITDNPKGMNLYDLEGKTYADAEVLTLYKEATDEFKNQNPTFFGARYIYAPLRLVNNATFEEYLTKAQEFHKQFPDFLGGFDLVGQEDKGRPLSDFAEGILNLPSDLKLFFHAGETNWQGMTDMNLVDAVLLNTTRIGHGYAILKHPLVMKQVKDRGIGIEVNPISNQVLALVDDLRNHPAAALIAENFPVVISSDDPTYWDALCLSHDFYEAFMGLAGKDADLRFLKQLSMNSIKYSAMPTEEKARAKDIWTSKWNQFIKQVNSRNNANSQYLTSVNSVTVI</sequence>
<comment type="catalytic activity">
    <reaction evidence="10">
        <text>adenosine + H2O + H(+) = inosine + NH4(+)</text>
        <dbReference type="Rhea" id="RHEA:24408"/>
        <dbReference type="ChEBI" id="CHEBI:15377"/>
        <dbReference type="ChEBI" id="CHEBI:15378"/>
        <dbReference type="ChEBI" id="CHEBI:16335"/>
        <dbReference type="ChEBI" id="CHEBI:17596"/>
        <dbReference type="ChEBI" id="CHEBI:28938"/>
        <dbReference type="EC" id="3.5.4.4"/>
    </reaction>
</comment>
<comment type="similarity">
    <text evidence="3">Belongs to the metallo-dependent hydrolases superfamily. Adenosine and AMP deaminases family. ADGF subfamily.</text>
</comment>
<evidence type="ECO:0000256" key="10">
    <source>
        <dbReference type="ARBA" id="ARBA00047764"/>
    </source>
</evidence>
<evidence type="ECO:0000256" key="8">
    <source>
        <dbReference type="ARBA" id="ARBA00022729"/>
    </source>
</evidence>
<dbReference type="InterPro" id="IPR032466">
    <property type="entry name" value="Metal_Hydrolase"/>
</dbReference>
<dbReference type="Pfam" id="PF08451">
    <property type="entry name" value="A_deaminase_N"/>
    <property type="match status" value="2"/>
</dbReference>
<accession>A0A8K0K396</accession>
<feature type="domain" description="Adenosine/AMP deaminase N-terminal" evidence="12">
    <location>
        <begin position="32"/>
        <end position="109"/>
    </location>
</feature>
<keyword evidence="7" id="KW-0479">Metal-binding</keyword>
<dbReference type="SUPFAM" id="SSF51556">
    <property type="entry name" value="Metallo-dependent hydrolases"/>
    <property type="match status" value="2"/>
</dbReference>
<dbReference type="CDD" id="cd01321">
    <property type="entry name" value="ADGF"/>
    <property type="match status" value="1"/>
</dbReference>
<dbReference type="Pfam" id="PF00962">
    <property type="entry name" value="A_deaminase"/>
    <property type="match status" value="2"/>
</dbReference>
<dbReference type="InterPro" id="IPR006331">
    <property type="entry name" value="ADGF"/>
</dbReference>
<dbReference type="AlphaFoldDB" id="A0A8K0K396"/>
<dbReference type="EMBL" id="KZ308314">
    <property type="protein sequence ID" value="KAG8227183.1"/>
    <property type="molecule type" value="Genomic_DNA"/>
</dbReference>
<evidence type="ECO:0000256" key="2">
    <source>
        <dbReference type="ARBA" id="ARBA00004613"/>
    </source>
</evidence>
<feature type="domain" description="Adenosine deaminase" evidence="11">
    <location>
        <begin position="217"/>
        <end position="502"/>
    </location>
</feature>
<feature type="domain" description="Adenosine deaminase" evidence="11">
    <location>
        <begin position="721"/>
        <end position="925"/>
    </location>
</feature>
<dbReference type="InterPro" id="IPR001365">
    <property type="entry name" value="A_deaminase_dom"/>
</dbReference>
<evidence type="ECO:0000259" key="12">
    <source>
        <dbReference type="Pfam" id="PF08451"/>
    </source>
</evidence>
<dbReference type="InterPro" id="IPR006330">
    <property type="entry name" value="Ado/ade_deaminase"/>
</dbReference>
<keyword evidence="14" id="KW-1185">Reference proteome</keyword>
<evidence type="ECO:0000259" key="11">
    <source>
        <dbReference type="Pfam" id="PF00962"/>
    </source>
</evidence>
<gene>
    <name evidence="13" type="ORF">J437_LFUL003389</name>
</gene>
<dbReference type="GO" id="GO:0005615">
    <property type="term" value="C:extracellular space"/>
    <property type="evidence" value="ECO:0007669"/>
    <property type="project" value="InterPro"/>
</dbReference>
<dbReference type="GO" id="GO:0046103">
    <property type="term" value="P:inosine biosynthetic process"/>
    <property type="evidence" value="ECO:0007669"/>
    <property type="project" value="TreeGrafter"/>
</dbReference>
<dbReference type="PANTHER" id="PTHR11409:SF39">
    <property type="entry name" value="ADENOSINE DEAMINASE 2"/>
    <property type="match status" value="1"/>
</dbReference>
<evidence type="ECO:0000256" key="3">
    <source>
        <dbReference type="ARBA" id="ARBA00006083"/>
    </source>
</evidence>
<reference evidence="13" key="2">
    <citation type="submission" date="2017-10" db="EMBL/GenBank/DDBJ databases">
        <title>Ladona fulva Genome sequencing and assembly.</title>
        <authorList>
            <person name="Murali S."/>
            <person name="Richards S."/>
            <person name="Bandaranaike D."/>
            <person name="Bellair M."/>
            <person name="Blankenburg K."/>
            <person name="Chao H."/>
            <person name="Dinh H."/>
            <person name="Doddapaneni H."/>
            <person name="Dugan-Rocha S."/>
            <person name="Elkadiri S."/>
            <person name="Gnanaolivu R."/>
            <person name="Hernandez B."/>
            <person name="Skinner E."/>
            <person name="Javaid M."/>
            <person name="Lee S."/>
            <person name="Li M."/>
            <person name="Ming W."/>
            <person name="Munidasa M."/>
            <person name="Muniz J."/>
            <person name="Nguyen L."/>
            <person name="Hughes D."/>
            <person name="Osuji N."/>
            <person name="Pu L.-L."/>
            <person name="Puazo M."/>
            <person name="Qu C."/>
            <person name="Quiroz J."/>
            <person name="Raj R."/>
            <person name="Weissenberger G."/>
            <person name="Xin Y."/>
            <person name="Zou X."/>
            <person name="Han Y."/>
            <person name="Worley K."/>
            <person name="Muzny D."/>
            <person name="Gibbs R."/>
        </authorList>
    </citation>
    <scope>NUCLEOTIDE SEQUENCE</scope>
    <source>
        <strain evidence="13">Sampled in the wild</strain>
    </source>
</reference>
<dbReference type="OrthoDB" id="7202371at2759"/>
<reference evidence="13" key="1">
    <citation type="submission" date="2013-04" db="EMBL/GenBank/DDBJ databases">
        <authorList>
            <person name="Qu J."/>
            <person name="Murali S.C."/>
            <person name="Bandaranaike D."/>
            <person name="Bellair M."/>
            <person name="Blankenburg K."/>
            <person name="Chao H."/>
            <person name="Dinh H."/>
            <person name="Doddapaneni H."/>
            <person name="Downs B."/>
            <person name="Dugan-Rocha S."/>
            <person name="Elkadiri S."/>
            <person name="Gnanaolivu R.D."/>
            <person name="Hernandez B."/>
            <person name="Javaid M."/>
            <person name="Jayaseelan J.C."/>
            <person name="Lee S."/>
            <person name="Li M."/>
            <person name="Ming W."/>
            <person name="Munidasa M."/>
            <person name="Muniz J."/>
            <person name="Nguyen L."/>
            <person name="Ongeri F."/>
            <person name="Osuji N."/>
            <person name="Pu L.-L."/>
            <person name="Puazo M."/>
            <person name="Qu C."/>
            <person name="Quiroz J."/>
            <person name="Raj R."/>
            <person name="Weissenberger G."/>
            <person name="Xin Y."/>
            <person name="Zou X."/>
            <person name="Han Y."/>
            <person name="Richards S."/>
            <person name="Worley K."/>
            <person name="Muzny D."/>
            <person name="Gibbs R."/>
        </authorList>
    </citation>
    <scope>NUCLEOTIDE SEQUENCE</scope>
    <source>
        <strain evidence="13">Sampled in the wild</strain>
    </source>
</reference>
<protein>
    <recommendedName>
        <fullName evidence="5">Adenosine deaminase</fullName>
        <ecNumber evidence="4">3.5.4.4</ecNumber>
    </recommendedName>
</protein>
<dbReference type="FunFam" id="3.20.20.140:FF:000017">
    <property type="entry name" value="Adenosine deaminase 2"/>
    <property type="match status" value="2"/>
</dbReference>
<evidence type="ECO:0000256" key="6">
    <source>
        <dbReference type="ARBA" id="ARBA00022525"/>
    </source>
</evidence>
<dbReference type="GO" id="GO:0046872">
    <property type="term" value="F:metal ion binding"/>
    <property type="evidence" value="ECO:0007669"/>
    <property type="project" value="UniProtKB-KW"/>
</dbReference>
<evidence type="ECO:0000313" key="13">
    <source>
        <dbReference type="EMBL" id="KAG8227183.1"/>
    </source>
</evidence>
<dbReference type="PANTHER" id="PTHR11409">
    <property type="entry name" value="ADENOSINE DEAMINASE"/>
    <property type="match status" value="1"/>
</dbReference>
<organism evidence="13 14">
    <name type="scientific">Ladona fulva</name>
    <name type="common">Scarce chaser dragonfly</name>
    <name type="synonym">Libellula fulva</name>
    <dbReference type="NCBI Taxonomy" id="123851"/>
    <lineage>
        <taxon>Eukaryota</taxon>
        <taxon>Metazoa</taxon>
        <taxon>Ecdysozoa</taxon>
        <taxon>Arthropoda</taxon>
        <taxon>Hexapoda</taxon>
        <taxon>Insecta</taxon>
        <taxon>Pterygota</taxon>
        <taxon>Palaeoptera</taxon>
        <taxon>Odonata</taxon>
        <taxon>Epiprocta</taxon>
        <taxon>Anisoptera</taxon>
        <taxon>Libelluloidea</taxon>
        <taxon>Libellulidae</taxon>
        <taxon>Ladona</taxon>
    </lineage>
</organism>
<evidence type="ECO:0000313" key="14">
    <source>
        <dbReference type="Proteomes" id="UP000792457"/>
    </source>
</evidence>
<evidence type="ECO:0000256" key="9">
    <source>
        <dbReference type="ARBA" id="ARBA00022801"/>
    </source>
</evidence>
<dbReference type="GO" id="GO:0004000">
    <property type="term" value="F:adenosine deaminase activity"/>
    <property type="evidence" value="ECO:0007669"/>
    <property type="project" value="InterPro"/>
</dbReference>
<dbReference type="EC" id="3.5.4.4" evidence="4"/>
<keyword evidence="8" id="KW-0732">Signal</keyword>
<dbReference type="Gene3D" id="3.20.20.140">
    <property type="entry name" value="Metal-dependent hydrolases"/>
    <property type="match status" value="3"/>
</dbReference>
<comment type="cofactor">
    <cofactor evidence="1">
        <name>Zn(2+)</name>
        <dbReference type="ChEBI" id="CHEBI:29105"/>
    </cofactor>
</comment>
<keyword evidence="6" id="KW-0964">Secreted</keyword>
<name>A0A8K0K396_LADFU</name>
<dbReference type="Proteomes" id="UP000792457">
    <property type="component" value="Unassembled WGS sequence"/>
</dbReference>
<dbReference type="InterPro" id="IPR013659">
    <property type="entry name" value="A_deaminase_N"/>
</dbReference>